<reference evidence="1 2" key="1">
    <citation type="journal article" date="2021" name="Nat. Commun.">
        <title>Genetic determinants of endophytism in the Arabidopsis root mycobiome.</title>
        <authorList>
            <person name="Mesny F."/>
            <person name="Miyauchi S."/>
            <person name="Thiergart T."/>
            <person name="Pickel B."/>
            <person name="Atanasova L."/>
            <person name="Karlsson M."/>
            <person name="Huettel B."/>
            <person name="Barry K.W."/>
            <person name="Haridas S."/>
            <person name="Chen C."/>
            <person name="Bauer D."/>
            <person name="Andreopoulos W."/>
            <person name="Pangilinan J."/>
            <person name="LaButti K."/>
            <person name="Riley R."/>
            <person name="Lipzen A."/>
            <person name="Clum A."/>
            <person name="Drula E."/>
            <person name="Henrissat B."/>
            <person name="Kohler A."/>
            <person name="Grigoriev I.V."/>
            <person name="Martin F.M."/>
            <person name="Hacquard S."/>
        </authorList>
    </citation>
    <scope>NUCLEOTIDE SEQUENCE [LARGE SCALE GENOMIC DNA]</scope>
    <source>
        <strain evidence="1 2">MPI-SDFR-AT-0079</strain>
    </source>
</reference>
<protein>
    <submittedName>
        <fullName evidence="1">Uncharacterized protein</fullName>
    </submittedName>
</protein>
<comment type="caution">
    <text evidence="1">The sequence shown here is derived from an EMBL/GenBank/DDBJ whole genome shotgun (WGS) entry which is preliminary data.</text>
</comment>
<accession>A0ACB7PDT5</accession>
<dbReference type="Proteomes" id="UP000724584">
    <property type="component" value="Unassembled WGS sequence"/>
</dbReference>
<evidence type="ECO:0000313" key="2">
    <source>
        <dbReference type="Proteomes" id="UP000724584"/>
    </source>
</evidence>
<name>A0ACB7PDT5_9PEZI</name>
<dbReference type="EMBL" id="JAGIZQ010000003">
    <property type="protein sequence ID" value="KAH6635825.1"/>
    <property type="molecule type" value="Genomic_DNA"/>
</dbReference>
<sequence length="327" mass="35977">MTTAQPDGGPDPRVLSAPATLMAEEEDWAIFRRFNEFNLLNLLVLQDEVQKLTDQFKQLYPQTTAPGDGSPNAWYMPAHPLASNNAPLPQNQPQDILETKRRKVWKDLKEKLGEYNSALLEMAHLKNLEPPSPENIKRLRRELDELASQSLLPEEATRCWEPANDDDFVVLRGAVDKNGRLNTWIRLGIEIFKWELWGRRKATTATVSDVPPVIVLGKKRPRMSRAEMARKHAFASRFTMALFGGIALILPTIVMSKVQSTNVSLITTSVAVFLFGLAPAFGATDSTGKDVLTATAAYTAVLVVFVGTSLESGDASANPSASGSTTT</sequence>
<evidence type="ECO:0000313" key="1">
    <source>
        <dbReference type="EMBL" id="KAH6635825.1"/>
    </source>
</evidence>
<gene>
    <name evidence="1" type="ORF">F5144DRAFT_158796</name>
</gene>
<organism evidence="1 2">
    <name type="scientific">Chaetomium tenue</name>
    <dbReference type="NCBI Taxonomy" id="1854479"/>
    <lineage>
        <taxon>Eukaryota</taxon>
        <taxon>Fungi</taxon>
        <taxon>Dikarya</taxon>
        <taxon>Ascomycota</taxon>
        <taxon>Pezizomycotina</taxon>
        <taxon>Sordariomycetes</taxon>
        <taxon>Sordariomycetidae</taxon>
        <taxon>Sordariales</taxon>
        <taxon>Chaetomiaceae</taxon>
        <taxon>Chaetomium</taxon>
    </lineage>
</organism>
<keyword evidence="2" id="KW-1185">Reference proteome</keyword>
<proteinExistence type="predicted"/>